<keyword evidence="2" id="KW-1185">Reference proteome</keyword>
<comment type="caution">
    <text evidence="1">The sequence shown here is derived from an EMBL/GenBank/DDBJ whole genome shotgun (WGS) entry which is preliminary data.</text>
</comment>
<sequence length="12" mass="1345">MNVRTLGRVPAM</sequence>
<organism evidence="1 2">
    <name type="scientific">Portunus trituberculatus</name>
    <name type="common">Swimming crab</name>
    <name type="synonym">Neptunus trituberculatus</name>
    <dbReference type="NCBI Taxonomy" id="210409"/>
    <lineage>
        <taxon>Eukaryota</taxon>
        <taxon>Metazoa</taxon>
        <taxon>Ecdysozoa</taxon>
        <taxon>Arthropoda</taxon>
        <taxon>Crustacea</taxon>
        <taxon>Multicrustacea</taxon>
        <taxon>Malacostraca</taxon>
        <taxon>Eumalacostraca</taxon>
        <taxon>Eucarida</taxon>
        <taxon>Decapoda</taxon>
        <taxon>Pleocyemata</taxon>
        <taxon>Brachyura</taxon>
        <taxon>Eubrachyura</taxon>
        <taxon>Portunoidea</taxon>
        <taxon>Portunidae</taxon>
        <taxon>Portuninae</taxon>
        <taxon>Portunus</taxon>
    </lineage>
</organism>
<name>A0A5B7IMU7_PORTR</name>
<accession>A0A5B7IMU7</accession>
<dbReference type="EMBL" id="VSRR010058868">
    <property type="protein sequence ID" value="MPC82108.1"/>
    <property type="molecule type" value="Genomic_DNA"/>
</dbReference>
<proteinExistence type="predicted"/>
<protein>
    <submittedName>
        <fullName evidence="1">Uncharacterized protein</fullName>
    </submittedName>
</protein>
<evidence type="ECO:0000313" key="1">
    <source>
        <dbReference type="EMBL" id="MPC82108.1"/>
    </source>
</evidence>
<gene>
    <name evidence="1" type="ORF">E2C01_076753</name>
</gene>
<reference evidence="1 2" key="1">
    <citation type="submission" date="2019-05" db="EMBL/GenBank/DDBJ databases">
        <title>Another draft genome of Portunus trituberculatus and its Hox gene families provides insights of decapod evolution.</title>
        <authorList>
            <person name="Jeong J.-H."/>
            <person name="Song I."/>
            <person name="Kim S."/>
            <person name="Choi T."/>
            <person name="Kim D."/>
            <person name="Ryu S."/>
            <person name="Kim W."/>
        </authorList>
    </citation>
    <scope>NUCLEOTIDE SEQUENCE [LARGE SCALE GENOMIC DNA]</scope>
    <source>
        <tissue evidence="1">Muscle</tissue>
    </source>
</reference>
<dbReference type="Proteomes" id="UP000324222">
    <property type="component" value="Unassembled WGS sequence"/>
</dbReference>
<evidence type="ECO:0000313" key="2">
    <source>
        <dbReference type="Proteomes" id="UP000324222"/>
    </source>
</evidence>